<dbReference type="SUPFAM" id="SSF52317">
    <property type="entry name" value="Class I glutamine amidotransferase-like"/>
    <property type="match status" value="1"/>
</dbReference>
<accession>A0A4R6M4Q0</accession>
<dbReference type="InterPro" id="IPR053786">
    <property type="entry name" value="LEPRxLL_CS"/>
</dbReference>
<comment type="caution">
    <text evidence="3">The sequence shown here is derived from an EMBL/GenBank/DDBJ whole genome shotgun (WGS) entry which is preliminary data.</text>
</comment>
<dbReference type="Proteomes" id="UP000294656">
    <property type="component" value="Unassembled WGS sequence"/>
</dbReference>
<dbReference type="InterPro" id="IPR029062">
    <property type="entry name" value="Class_I_gatase-like"/>
</dbReference>
<dbReference type="InterPro" id="IPR010221">
    <property type="entry name" value="VCBS_dom"/>
</dbReference>
<dbReference type="Pfam" id="PF14252">
    <property type="entry name" value="DUF4347"/>
    <property type="match status" value="1"/>
</dbReference>
<keyword evidence="4" id="KW-1185">Reference proteome</keyword>
<dbReference type="EMBL" id="SNXC01000015">
    <property type="protein sequence ID" value="TDO96026.1"/>
    <property type="molecule type" value="Genomic_DNA"/>
</dbReference>
<gene>
    <name evidence="3" type="ORF">DFP79_3398</name>
</gene>
<name>A0A4R6M4Q0_9GAMM</name>
<organism evidence="3 4">
    <name type="scientific">Marinomonas balearica</name>
    <dbReference type="NCBI Taxonomy" id="491947"/>
    <lineage>
        <taxon>Bacteria</taxon>
        <taxon>Pseudomonadati</taxon>
        <taxon>Pseudomonadota</taxon>
        <taxon>Gammaproteobacteria</taxon>
        <taxon>Oceanospirillales</taxon>
        <taxon>Oceanospirillaceae</taxon>
        <taxon>Marinomonas</taxon>
    </lineage>
</organism>
<dbReference type="NCBIfam" id="TIGR01965">
    <property type="entry name" value="VCBS_repeat"/>
    <property type="match status" value="1"/>
</dbReference>
<sequence>MKKYQSKIKPARKPLISALEPRLLLDGAAVATAVDVLTDTQLQSIEDQNSSETDDKALAPTEVRAVDVSLNNGRKEVVFIDSNIENYQTLIESIDEGIEVQLIDGNQDGLAQIAMWADTHSGYDAIHILSHGSEGQIDLGSATLNSESITSYSDELRLLGNSLNEKGDLLLYGCEVSQGDDQRFIEQLSLITGADVAASDDLTGSALLGGDWELEKSIGVINSDNIESDVYELTLSDNNAPIFSAGSGAGAAPTQISVFSYPNLNGYDLDPGEETENANLASIIQSEINDGGAYTLDTSIQNFTDDDFEDKLNESGFFFMTDMEHEDPDSDAFLPDSAQSIIKSWVSNGGVIMMTGTYGSDDVSFLNNIFGWDLTSQYGSSWSLNEDNASGTPFEGGPTSLNRPSATDSIGRGTVEGFTAIYGTDDNATVATIEYGAGTIIFLGYDFYDSGVSGTGFTDTATQYGNDVETGSNNSNDWVQEIIPRALDYSARLSSSSYELLSDGSSLTLDSDFIVTDSDTSDSVTLSVSSVTAVQKTEGSDAVTLSDDEAVAYEGMLVIANENALDSETSTTTVDWNFSADAKAFSALAGNESLVLTYVIEAEDSNGATATTEIEITIHGFNDAPDIQAVDVMGTITEGTSVADSGSITFTDVDLSDTPTATKSTKSVSAIGQDGTTALTLTAEQRAAIEAAFSIENVNTNTNDGTVNWAYNISEANLNFLGAGEV</sequence>
<evidence type="ECO:0000313" key="3">
    <source>
        <dbReference type="EMBL" id="TDO96026.1"/>
    </source>
</evidence>
<feature type="compositionally biased region" description="Polar residues" evidence="1">
    <location>
        <begin position="399"/>
        <end position="408"/>
    </location>
</feature>
<dbReference type="InterPro" id="IPR025592">
    <property type="entry name" value="DUF4347"/>
</dbReference>
<dbReference type="NCBIfam" id="NF012209">
    <property type="entry name" value="LEPR-8K"/>
    <property type="match status" value="1"/>
</dbReference>
<feature type="domain" description="DUF4347" evidence="2">
    <location>
        <begin position="77"/>
        <end position="224"/>
    </location>
</feature>
<feature type="region of interest" description="Disordered" evidence="1">
    <location>
        <begin position="389"/>
        <end position="408"/>
    </location>
</feature>
<evidence type="ECO:0000256" key="1">
    <source>
        <dbReference type="SAM" id="MobiDB-lite"/>
    </source>
</evidence>
<reference evidence="3 4" key="1">
    <citation type="submission" date="2019-03" db="EMBL/GenBank/DDBJ databases">
        <title>Genomic Encyclopedia of Type Strains, Phase III (KMG-III): the genomes of soil and plant-associated and newly described type strains.</title>
        <authorList>
            <person name="Whitman W."/>
        </authorList>
    </citation>
    <scope>NUCLEOTIDE SEQUENCE [LARGE SCALE GENOMIC DNA]</scope>
    <source>
        <strain evidence="3 4">CECT 7378</strain>
    </source>
</reference>
<evidence type="ECO:0000313" key="4">
    <source>
        <dbReference type="Proteomes" id="UP000294656"/>
    </source>
</evidence>
<protein>
    <submittedName>
        <fullName evidence="3">VCBS repeat-containing protein</fullName>
    </submittedName>
</protein>
<dbReference type="AlphaFoldDB" id="A0A4R6M4Q0"/>
<feature type="non-terminal residue" evidence="3">
    <location>
        <position position="726"/>
    </location>
</feature>
<evidence type="ECO:0000259" key="2">
    <source>
        <dbReference type="Pfam" id="PF14252"/>
    </source>
</evidence>
<proteinExistence type="predicted"/>